<evidence type="ECO:0000313" key="13">
    <source>
        <dbReference type="Proteomes" id="UP000783390"/>
    </source>
</evidence>
<name>A0ABS4F284_9CLOT</name>
<evidence type="ECO:0000259" key="10">
    <source>
        <dbReference type="PROSITE" id="PS51194"/>
    </source>
</evidence>
<dbReference type="Gene3D" id="1.10.3210.30">
    <property type="match status" value="1"/>
</dbReference>
<dbReference type="SUPFAM" id="SSF52540">
    <property type="entry name" value="P-loop containing nucleoside triphosphate hydrolases"/>
    <property type="match status" value="1"/>
</dbReference>
<dbReference type="Gene3D" id="3.40.50.300">
    <property type="entry name" value="P-loop containing nucleotide triphosphate hydrolases"/>
    <property type="match status" value="2"/>
</dbReference>
<comment type="similarity">
    <text evidence="2">In the central section; belongs to the CRISPR-associated helicase Cas3 family.</text>
</comment>
<keyword evidence="5" id="KW-0547">Nucleotide-binding</keyword>
<proteinExistence type="inferred from homology"/>
<dbReference type="GO" id="GO:0016787">
    <property type="term" value="F:hydrolase activity"/>
    <property type="evidence" value="ECO:0007669"/>
    <property type="project" value="UniProtKB-KW"/>
</dbReference>
<keyword evidence="7" id="KW-0347">Helicase</keyword>
<dbReference type="EMBL" id="JAGGJZ010000006">
    <property type="protein sequence ID" value="MBP1890377.1"/>
    <property type="molecule type" value="Genomic_DNA"/>
</dbReference>
<dbReference type="InterPro" id="IPR038257">
    <property type="entry name" value="CRISPR-assoc_Cas3_HD_sf"/>
</dbReference>
<evidence type="ECO:0000256" key="5">
    <source>
        <dbReference type="ARBA" id="ARBA00022741"/>
    </source>
</evidence>
<dbReference type="PANTHER" id="PTHR47963:SF9">
    <property type="entry name" value="CRISPR-ASSOCIATED ENDONUCLEASE_HELICASE CAS3"/>
    <property type="match status" value="1"/>
</dbReference>
<evidence type="ECO:0000256" key="2">
    <source>
        <dbReference type="ARBA" id="ARBA00009046"/>
    </source>
</evidence>
<dbReference type="Pfam" id="PF00270">
    <property type="entry name" value="DEAD"/>
    <property type="match status" value="1"/>
</dbReference>
<gene>
    <name evidence="12" type="ORF">J2Z53_001972</name>
</gene>
<keyword evidence="13" id="KW-1185">Reference proteome</keyword>
<dbReference type="InterPro" id="IPR006483">
    <property type="entry name" value="CRISPR-assoc_Cas3_HD"/>
</dbReference>
<evidence type="ECO:0000313" key="12">
    <source>
        <dbReference type="EMBL" id="MBP1890377.1"/>
    </source>
</evidence>
<dbReference type="PANTHER" id="PTHR47963">
    <property type="entry name" value="DEAD-BOX ATP-DEPENDENT RNA HELICASE 47, MITOCHONDRIAL"/>
    <property type="match status" value="1"/>
</dbReference>
<dbReference type="Proteomes" id="UP000783390">
    <property type="component" value="Unassembled WGS sequence"/>
</dbReference>
<evidence type="ECO:0000256" key="7">
    <source>
        <dbReference type="ARBA" id="ARBA00022806"/>
    </source>
</evidence>
<protein>
    <submittedName>
        <fullName evidence="12">CRISPR-associated endonuclease/helicase Cas3</fullName>
        <ecNumber evidence="12">3.1.-.-</ecNumber>
        <ecNumber evidence="12">3.6.4.-</ecNumber>
    </submittedName>
</protein>
<dbReference type="SMART" id="SM00487">
    <property type="entry name" value="DEXDc"/>
    <property type="match status" value="1"/>
</dbReference>
<dbReference type="InterPro" id="IPR011545">
    <property type="entry name" value="DEAD/DEAH_box_helicase_dom"/>
</dbReference>
<keyword evidence="4" id="KW-0479">Metal-binding</keyword>
<dbReference type="InterPro" id="IPR014001">
    <property type="entry name" value="Helicase_ATP-bd"/>
</dbReference>
<keyword evidence="9" id="KW-0051">Antiviral defense</keyword>
<evidence type="ECO:0000259" key="11">
    <source>
        <dbReference type="PROSITE" id="PS51643"/>
    </source>
</evidence>
<dbReference type="EC" id="3.1.-.-" evidence="12"/>
<evidence type="ECO:0000256" key="9">
    <source>
        <dbReference type="ARBA" id="ARBA00023118"/>
    </source>
</evidence>
<dbReference type="CDD" id="cd09641">
    <property type="entry name" value="Cas3''_I"/>
    <property type="match status" value="1"/>
</dbReference>
<reference evidence="12 13" key="1">
    <citation type="submission" date="2021-03" db="EMBL/GenBank/DDBJ databases">
        <title>Genomic Encyclopedia of Type Strains, Phase IV (KMG-IV): sequencing the most valuable type-strain genomes for metagenomic binning, comparative biology and taxonomic classification.</title>
        <authorList>
            <person name="Goeker M."/>
        </authorList>
    </citation>
    <scope>NUCLEOTIDE SEQUENCE [LARGE SCALE GENOMIC DNA]</scope>
    <source>
        <strain evidence="12 13">DSM 3984</strain>
    </source>
</reference>
<keyword evidence="6 12" id="KW-0378">Hydrolase</keyword>
<evidence type="ECO:0000256" key="1">
    <source>
        <dbReference type="ARBA" id="ARBA00006847"/>
    </source>
</evidence>
<evidence type="ECO:0000256" key="6">
    <source>
        <dbReference type="ARBA" id="ARBA00022801"/>
    </source>
</evidence>
<feature type="domain" description="HD Cas3-type" evidence="11">
    <location>
        <begin position="7"/>
        <end position="166"/>
    </location>
</feature>
<dbReference type="EC" id="3.6.4.-" evidence="12"/>
<dbReference type="NCBIfam" id="TIGR01587">
    <property type="entry name" value="cas3_core"/>
    <property type="match status" value="1"/>
</dbReference>
<dbReference type="PROSITE" id="PS51643">
    <property type="entry name" value="HD_CAS3"/>
    <property type="match status" value="1"/>
</dbReference>
<keyword evidence="8" id="KW-0067">ATP-binding</keyword>
<dbReference type="InterPro" id="IPR054712">
    <property type="entry name" value="Cas3-like_dom"/>
</dbReference>
<dbReference type="RefSeq" id="WP_209797297.1">
    <property type="nucleotide sequence ID" value="NZ_JAGGJZ010000006.1"/>
</dbReference>
<dbReference type="InterPro" id="IPR006474">
    <property type="entry name" value="Helicase_Cas3_CRISPR-ass_core"/>
</dbReference>
<evidence type="ECO:0000256" key="4">
    <source>
        <dbReference type="ARBA" id="ARBA00022723"/>
    </source>
</evidence>
<accession>A0ABS4F284</accession>
<dbReference type="InterPro" id="IPR001650">
    <property type="entry name" value="Helicase_C-like"/>
</dbReference>
<sequence length="745" mass="86592">MDLSIYSAKPDKSIREHTDDLLNNIEYLKELGYIKDEKILNLTKIACEYHDFGKVNREFQYRIKHGTDFNTEKEIAHNLLSLYFINPKDFDSKEDYYKVCFAVLFHHYYYDDNLKTLIDEKELIEDLLSDFETYKLKPITPKRIGKIRGDNEAILVKGFVNKCDFSASGGTKIEYKNDFLNMSLENLLSIWKAKNKNASWNELQEFCKNNSNENIIVVAQTGMGKTEAGLHWIGDNKGFFILPLKTAINAIYKRISENIVTDEIEHKVALIHSDTLSYYNEHSDKNIDILTYKKEGKQLAIPLNIATLDQIFDFVLKYKGYEMKAATLSYSKVVIDEIQMYSADLLAYLIYGVKSIINLGGKVAILTATLAPFIKDLLIGEGNEFNFKEETFVNDLKRHNIKTYESKINSEIIYNKYKENKESGVSNKILVVCNTIKKAQELYKELSEKGIENLEIFHSKFIKKDRASKENEILKFGKTDFKGDGIWISTQIVEASLDIDFDYLFTELSDINGLFQRLGRCNRKGEKSVEKHNCFVFLEVDDNILTKGNTGFIDRKIYELSKEALKNKDGILSEKEKVKIINRTLTTKNIKGSKYYEEYNEFADWIKDIKPYEIDKKDAKLRNIVSFDIMPKSIYEENIEVINNNLKRLKDIQIILQEMKSETINKGVEKLEYENKLRLEKIKIRDMLKSYTVSVGKYDLETLGRSALYKEIEISKYEKIPVVSCEYGKLGFMRSKENNIYDNFL</sequence>
<evidence type="ECO:0000256" key="3">
    <source>
        <dbReference type="ARBA" id="ARBA00022722"/>
    </source>
</evidence>
<comment type="caution">
    <text evidence="12">The sequence shown here is derived from an EMBL/GenBank/DDBJ whole genome shotgun (WGS) entry which is preliminary data.</text>
</comment>
<dbReference type="GO" id="GO:0004519">
    <property type="term" value="F:endonuclease activity"/>
    <property type="evidence" value="ECO:0007669"/>
    <property type="project" value="UniProtKB-KW"/>
</dbReference>
<comment type="similarity">
    <text evidence="1">In the N-terminal section; belongs to the CRISPR-associated nuclease Cas3-HD family.</text>
</comment>
<dbReference type="InterPro" id="IPR027417">
    <property type="entry name" value="P-loop_NTPase"/>
</dbReference>
<evidence type="ECO:0000256" key="8">
    <source>
        <dbReference type="ARBA" id="ARBA00022840"/>
    </source>
</evidence>
<feature type="domain" description="Helicase C-terminal" evidence="10">
    <location>
        <begin position="409"/>
        <end position="579"/>
    </location>
</feature>
<organism evidence="12 13">
    <name type="scientific">Clostridium moniliforme</name>
    <dbReference type="NCBI Taxonomy" id="39489"/>
    <lineage>
        <taxon>Bacteria</taxon>
        <taxon>Bacillati</taxon>
        <taxon>Bacillota</taxon>
        <taxon>Clostridia</taxon>
        <taxon>Eubacteriales</taxon>
        <taxon>Clostridiaceae</taxon>
        <taxon>Clostridium</taxon>
    </lineage>
</organism>
<dbReference type="NCBIfam" id="TIGR01596">
    <property type="entry name" value="cas3_HD"/>
    <property type="match status" value="1"/>
</dbReference>
<dbReference type="PROSITE" id="PS51194">
    <property type="entry name" value="HELICASE_CTER"/>
    <property type="match status" value="1"/>
</dbReference>
<keyword evidence="12" id="KW-0255">Endonuclease</keyword>
<keyword evidence="3" id="KW-0540">Nuclease</keyword>
<dbReference type="Pfam" id="PF22590">
    <property type="entry name" value="Cas3-like_C_2"/>
    <property type="match status" value="1"/>
</dbReference>
<dbReference type="InterPro" id="IPR050547">
    <property type="entry name" value="DEAD_box_RNA_helicases"/>
</dbReference>